<sequence length="52" mass="5667">MGFCKIWPGEAHRRAPRLSCPGQGKYLGLLRAAPGSAALRAPTVHRTTFVDF</sequence>
<keyword evidence="2" id="KW-1185">Reference proteome</keyword>
<feature type="non-terminal residue" evidence="1">
    <location>
        <position position="52"/>
    </location>
</feature>
<protein>
    <submittedName>
        <fullName evidence="1">Uncharacterized protein</fullName>
    </submittedName>
</protein>
<dbReference type="Proteomes" id="UP000265520">
    <property type="component" value="Unassembled WGS sequence"/>
</dbReference>
<organism evidence="1 2">
    <name type="scientific">Trifolium medium</name>
    <dbReference type="NCBI Taxonomy" id="97028"/>
    <lineage>
        <taxon>Eukaryota</taxon>
        <taxon>Viridiplantae</taxon>
        <taxon>Streptophyta</taxon>
        <taxon>Embryophyta</taxon>
        <taxon>Tracheophyta</taxon>
        <taxon>Spermatophyta</taxon>
        <taxon>Magnoliopsida</taxon>
        <taxon>eudicotyledons</taxon>
        <taxon>Gunneridae</taxon>
        <taxon>Pentapetalae</taxon>
        <taxon>rosids</taxon>
        <taxon>fabids</taxon>
        <taxon>Fabales</taxon>
        <taxon>Fabaceae</taxon>
        <taxon>Papilionoideae</taxon>
        <taxon>50 kb inversion clade</taxon>
        <taxon>NPAAA clade</taxon>
        <taxon>Hologalegina</taxon>
        <taxon>IRL clade</taxon>
        <taxon>Trifolieae</taxon>
        <taxon>Trifolium</taxon>
    </lineage>
</organism>
<accession>A0A392SEP6</accession>
<evidence type="ECO:0000313" key="1">
    <source>
        <dbReference type="EMBL" id="MCI47413.1"/>
    </source>
</evidence>
<proteinExistence type="predicted"/>
<dbReference type="EMBL" id="LXQA010372167">
    <property type="protein sequence ID" value="MCI47413.1"/>
    <property type="molecule type" value="Genomic_DNA"/>
</dbReference>
<comment type="caution">
    <text evidence="1">The sequence shown here is derived from an EMBL/GenBank/DDBJ whole genome shotgun (WGS) entry which is preliminary data.</text>
</comment>
<name>A0A392SEP6_9FABA</name>
<dbReference type="AlphaFoldDB" id="A0A392SEP6"/>
<evidence type="ECO:0000313" key="2">
    <source>
        <dbReference type="Proteomes" id="UP000265520"/>
    </source>
</evidence>
<reference evidence="1 2" key="1">
    <citation type="journal article" date="2018" name="Front. Plant Sci.">
        <title>Red Clover (Trifolium pratense) and Zigzag Clover (T. medium) - A Picture of Genomic Similarities and Differences.</title>
        <authorList>
            <person name="Dluhosova J."/>
            <person name="Istvanek J."/>
            <person name="Nedelnik J."/>
            <person name="Repkova J."/>
        </authorList>
    </citation>
    <scope>NUCLEOTIDE SEQUENCE [LARGE SCALE GENOMIC DNA]</scope>
    <source>
        <strain evidence="2">cv. 10/8</strain>
        <tissue evidence="1">Leaf</tissue>
    </source>
</reference>